<dbReference type="OrthoDB" id="1164111at2759"/>
<evidence type="ECO:0000256" key="8">
    <source>
        <dbReference type="ARBA" id="ARBA00022490"/>
    </source>
</evidence>
<evidence type="ECO:0000313" key="19">
    <source>
        <dbReference type="Proteomes" id="UP000265566"/>
    </source>
</evidence>
<dbReference type="GO" id="GO:0046872">
    <property type="term" value="F:metal ion binding"/>
    <property type="evidence" value="ECO:0007669"/>
    <property type="project" value="UniProtKB-KW"/>
</dbReference>
<dbReference type="Pfam" id="PF04857">
    <property type="entry name" value="CAF1"/>
    <property type="match status" value="2"/>
</dbReference>
<evidence type="ECO:0000256" key="7">
    <source>
        <dbReference type="ARBA" id="ARBA00012161"/>
    </source>
</evidence>
<comment type="similarity">
    <text evidence="5">Belongs to the CAF1 family.</text>
</comment>
<dbReference type="OMA" id="PPVEANF"/>
<evidence type="ECO:0000256" key="6">
    <source>
        <dbReference type="ARBA" id="ARBA00011757"/>
    </source>
</evidence>
<comment type="subcellular location">
    <subcellularLocation>
        <location evidence="4">Cytoplasm</location>
    </subcellularLocation>
    <subcellularLocation>
        <location evidence="3">Nucleus</location>
    </subcellularLocation>
</comment>
<comment type="catalytic activity">
    <reaction evidence="1">
        <text>Exonucleolytic cleavage of poly(A) to 5'-AMP.</text>
        <dbReference type="EC" id="3.1.13.4"/>
    </reaction>
</comment>
<keyword evidence="14" id="KW-0805">Transcription regulation</keyword>
<name>A0A396HXU6_MEDTR</name>
<keyword evidence="9" id="KW-0540">Nuclease</keyword>
<comment type="caution">
    <text evidence="18">The sequence shown here is derived from an EMBL/GenBank/DDBJ whole genome shotgun (WGS) entry which is preliminary data.</text>
</comment>
<dbReference type="Gramene" id="rna33728">
    <property type="protein sequence ID" value="RHN58119.1"/>
    <property type="gene ID" value="gene33728"/>
</dbReference>
<evidence type="ECO:0000256" key="11">
    <source>
        <dbReference type="ARBA" id="ARBA00022801"/>
    </source>
</evidence>
<evidence type="ECO:0000256" key="10">
    <source>
        <dbReference type="ARBA" id="ARBA00022723"/>
    </source>
</evidence>
<dbReference type="SUPFAM" id="SSF53098">
    <property type="entry name" value="Ribonuclease H-like"/>
    <property type="match status" value="1"/>
</dbReference>
<dbReference type="InterPro" id="IPR006941">
    <property type="entry name" value="RNase_CAF1"/>
</dbReference>
<comment type="cofactor">
    <cofactor evidence="2">
        <name>a divalent metal cation</name>
        <dbReference type="ChEBI" id="CHEBI:60240"/>
    </cofactor>
</comment>
<dbReference type="InterPro" id="IPR039637">
    <property type="entry name" value="CNOT7/CNOT8/Pop2"/>
</dbReference>
<dbReference type="EMBL" id="PSQE01000005">
    <property type="protein sequence ID" value="RHN58119.1"/>
    <property type="molecule type" value="Genomic_DNA"/>
</dbReference>
<keyword evidence="11 18" id="KW-0378">Hydrolase</keyword>
<gene>
    <name evidence="18" type="ORF">MtrunA17_Chr5g0447661</name>
</gene>
<comment type="function">
    <text evidence="17">Ubiquitous transcription factor required for a diverse set of processes. It is a component of the CCR4 complex involved in the control of gene expression.</text>
</comment>
<evidence type="ECO:0000256" key="5">
    <source>
        <dbReference type="ARBA" id="ARBA00008372"/>
    </source>
</evidence>
<evidence type="ECO:0000256" key="14">
    <source>
        <dbReference type="ARBA" id="ARBA00023015"/>
    </source>
</evidence>
<keyword evidence="15" id="KW-0804">Transcription</keyword>
<evidence type="ECO:0000256" key="9">
    <source>
        <dbReference type="ARBA" id="ARBA00022722"/>
    </source>
</evidence>
<keyword evidence="8" id="KW-0963">Cytoplasm</keyword>
<evidence type="ECO:0000256" key="12">
    <source>
        <dbReference type="ARBA" id="ARBA00022839"/>
    </source>
</evidence>
<dbReference type="GO" id="GO:0003723">
    <property type="term" value="F:RNA binding"/>
    <property type="evidence" value="ECO:0007669"/>
    <property type="project" value="UniProtKB-KW"/>
</dbReference>
<protein>
    <recommendedName>
        <fullName evidence="7">poly(A)-specific ribonuclease</fullName>
        <ecNumber evidence="7">3.1.13.4</ecNumber>
    </recommendedName>
</protein>
<keyword evidence="12" id="KW-0269">Exonuclease</keyword>
<evidence type="ECO:0000256" key="1">
    <source>
        <dbReference type="ARBA" id="ARBA00001663"/>
    </source>
</evidence>
<reference evidence="19" key="1">
    <citation type="journal article" date="2018" name="Nat. Plants">
        <title>Whole-genome landscape of Medicago truncatula symbiotic genes.</title>
        <authorList>
            <person name="Pecrix Y."/>
            <person name="Staton S.E."/>
            <person name="Sallet E."/>
            <person name="Lelandais-Briere C."/>
            <person name="Moreau S."/>
            <person name="Carrere S."/>
            <person name="Blein T."/>
            <person name="Jardinaud M.F."/>
            <person name="Latrasse D."/>
            <person name="Zouine M."/>
            <person name="Zahm M."/>
            <person name="Kreplak J."/>
            <person name="Mayjonade B."/>
            <person name="Satge C."/>
            <person name="Perez M."/>
            <person name="Cauet S."/>
            <person name="Marande W."/>
            <person name="Chantry-Darmon C."/>
            <person name="Lopez-Roques C."/>
            <person name="Bouchez O."/>
            <person name="Berard A."/>
            <person name="Debelle F."/>
            <person name="Munos S."/>
            <person name="Bendahmane A."/>
            <person name="Berges H."/>
            <person name="Niebel A."/>
            <person name="Buitink J."/>
            <person name="Frugier F."/>
            <person name="Benhamed M."/>
            <person name="Crespi M."/>
            <person name="Gouzy J."/>
            <person name="Gamas P."/>
        </authorList>
    </citation>
    <scope>NUCLEOTIDE SEQUENCE [LARGE SCALE GENOMIC DNA]</scope>
    <source>
        <strain evidence="19">cv. Jemalong A17</strain>
    </source>
</reference>
<dbReference type="Proteomes" id="UP000265566">
    <property type="component" value="Chromosome 5"/>
</dbReference>
<dbReference type="GO" id="GO:0004535">
    <property type="term" value="F:poly(A)-specific ribonuclease activity"/>
    <property type="evidence" value="ECO:0007669"/>
    <property type="project" value="UniProtKB-EC"/>
</dbReference>
<evidence type="ECO:0000256" key="3">
    <source>
        <dbReference type="ARBA" id="ARBA00004123"/>
    </source>
</evidence>
<proteinExistence type="inferred from homology"/>
<dbReference type="InterPro" id="IPR012337">
    <property type="entry name" value="RNaseH-like_sf"/>
</dbReference>
<dbReference type="EC" id="3.1.13.4" evidence="7"/>
<evidence type="ECO:0000256" key="17">
    <source>
        <dbReference type="ARBA" id="ARBA00025148"/>
    </source>
</evidence>
<dbReference type="Gene3D" id="3.30.420.10">
    <property type="entry name" value="Ribonuclease H-like superfamily/Ribonuclease H"/>
    <property type="match status" value="1"/>
</dbReference>
<evidence type="ECO:0000256" key="16">
    <source>
        <dbReference type="ARBA" id="ARBA00023242"/>
    </source>
</evidence>
<dbReference type="GO" id="GO:0005634">
    <property type="term" value="C:nucleus"/>
    <property type="evidence" value="ECO:0007669"/>
    <property type="project" value="UniProtKB-SubCell"/>
</dbReference>
<sequence>MIMMKEDPGSKPIMIRKVWGYNLSCEFKLISQLIGKYNFISMDTEFPGIVHSPTVRRRLQPNEQYSYLKANVDALNIIQIGLTLSDAIGNLPSDQNNRYIWEFNFRDFNVKRDLHNKDSIDMLHRQGINFFRNTVQGVDSFHFAMLMRWSGLLFNNSVTWVTFHSAYDFGYLVKILTRHYLPRSLKEFLHVLRELFGRNVYDIKYMIRYSNALYGGLEQVASILHVDRAIGKCHQAGSDSLLTSQTFHKMVNTYFINNEVKKHAGVIFGLEVTA</sequence>
<dbReference type="GO" id="GO:0030014">
    <property type="term" value="C:CCR4-NOT complex"/>
    <property type="evidence" value="ECO:0007669"/>
    <property type="project" value="InterPro"/>
</dbReference>
<dbReference type="GO" id="GO:0005737">
    <property type="term" value="C:cytoplasm"/>
    <property type="evidence" value="ECO:0007669"/>
    <property type="project" value="UniProtKB-SubCell"/>
</dbReference>
<keyword evidence="10" id="KW-0479">Metal-binding</keyword>
<organism evidence="18 19">
    <name type="scientific">Medicago truncatula</name>
    <name type="common">Barrel medic</name>
    <name type="synonym">Medicago tribuloides</name>
    <dbReference type="NCBI Taxonomy" id="3880"/>
    <lineage>
        <taxon>Eukaryota</taxon>
        <taxon>Viridiplantae</taxon>
        <taxon>Streptophyta</taxon>
        <taxon>Embryophyta</taxon>
        <taxon>Tracheophyta</taxon>
        <taxon>Spermatophyta</taxon>
        <taxon>Magnoliopsida</taxon>
        <taxon>eudicotyledons</taxon>
        <taxon>Gunneridae</taxon>
        <taxon>Pentapetalae</taxon>
        <taxon>rosids</taxon>
        <taxon>fabids</taxon>
        <taxon>Fabales</taxon>
        <taxon>Fabaceae</taxon>
        <taxon>Papilionoideae</taxon>
        <taxon>50 kb inversion clade</taxon>
        <taxon>NPAAA clade</taxon>
        <taxon>Hologalegina</taxon>
        <taxon>IRL clade</taxon>
        <taxon>Trifolieae</taxon>
        <taxon>Medicago</taxon>
    </lineage>
</organism>
<evidence type="ECO:0000256" key="15">
    <source>
        <dbReference type="ARBA" id="ARBA00023163"/>
    </source>
</evidence>
<comment type="subunit">
    <text evidence="6">Component of the CCR4-NOT complex, at least composed of CRR4 and CAF1 proteins.</text>
</comment>
<evidence type="ECO:0000256" key="4">
    <source>
        <dbReference type="ARBA" id="ARBA00004496"/>
    </source>
</evidence>
<evidence type="ECO:0000256" key="13">
    <source>
        <dbReference type="ARBA" id="ARBA00022884"/>
    </source>
</evidence>
<dbReference type="InterPro" id="IPR036397">
    <property type="entry name" value="RNaseH_sf"/>
</dbReference>
<keyword evidence="16" id="KW-0539">Nucleus</keyword>
<dbReference type="AlphaFoldDB" id="A0A396HXU6"/>
<accession>A0A396HXU6</accession>
<dbReference type="PANTHER" id="PTHR10797">
    <property type="entry name" value="CCR4-NOT TRANSCRIPTION COMPLEX SUBUNIT"/>
    <property type="match status" value="1"/>
</dbReference>
<keyword evidence="13" id="KW-0694">RNA-binding</keyword>
<evidence type="ECO:0000256" key="2">
    <source>
        <dbReference type="ARBA" id="ARBA00001968"/>
    </source>
</evidence>
<evidence type="ECO:0000313" key="18">
    <source>
        <dbReference type="EMBL" id="RHN58119.1"/>
    </source>
</evidence>